<dbReference type="InterPro" id="IPR031915">
    <property type="entry name" value="Clr2_N"/>
</dbReference>
<dbReference type="EMBL" id="JAHFXS010000024">
    <property type="protein sequence ID" value="KAG9990617.1"/>
    <property type="molecule type" value="Genomic_DNA"/>
</dbReference>
<sequence>MASETVDMAPADVEIEERYLAGTPNAPLHLFRPFKTYVELREIDLNALNNSYVSDDPLAQKPDYSVCTRIDDEVFLQRLTGRFNEWLDELQKKAKNGEETHGDGDVLDEMNCGRVKFVGHPPKGMEYVSKPRELKAPFKAKKAKRTEKTKENKDVKVEGKKKPTSRKTTQDKYIYGHGAAKPFDSMTKFVRHAYHLIGRLTEDPNDYDSCECKVCDEAYDFL</sequence>
<comment type="caution">
    <text evidence="3">The sequence shown here is derived from an EMBL/GenBank/DDBJ whole genome shotgun (WGS) entry which is preliminary data.</text>
</comment>
<proteinExistence type="predicted"/>
<dbReference type="AlphaFoldDB" id="A0A9P8K2G2"/>
<gene>
    <name evidence="3" type="ORF">KCU98_g1015</name>
</gene>
<feature type="compositionally biased region" description="Basic and acidic residues" evidence="1">
    <location>
        <begin position="146"/>
        <end position="161"/>
    </location>
</feature>
<evidence type="ECO:0000313" key="3">
    <source>
        <dbReference type="EMBL" id="KAG9990617.1"/>
    </source>
</evidence>
<dbReference type="Pfam" id="PF16761">
    <property type="entry name" value="Clr2_transil"/>
    <property type="match status" value="1"/>
</dbReference>
<accession>A0A9P8K2G2</accession>
<organism evidence="3 4">
    <name type="scientific">Aureobasidium melanogenum</name>
    <name type="common">Aureobasidium pullulans var. melanogenum</name>
    <dbReference type="NCBI Taxonomy" id="46634"/>
    <lineage>
        <taxon>Eukaryota</taxon>
        <taxon>Fungi</taxon>
        <taxon>Dikarya</taxon>
        <taxon>Ascomycota</taxon>
        <taxon>Pezizomycotina</taxon>
        <taxon>Dothideomycetes</taxon>
        <taxon>Dothideomycetidae</taxon>
        <taxon>Dothideales</taxon>
        <taxon>Saccotheciaceae</taxon>
        <taxon>Aureobasidium</taxon>
    </lineage>
</organism>
<dbReference type="Proteomes" id="UP000729357">
    <property type="component" value="Unassembled WGS sequence"/>
</dbReference>
<evidence type="ECO:0000313" key="4">
    <source>
        <dbReference type="Proteomes" id="UP000729357"/>
    </source>
</evidence>
<evidence type="ECO:0000259" key="2">
    <source>
        <dbReference type="Pfam" id="PF16761"/>
    </source>
</evidence>
<evidence type="ECO:0000256" key="1">
    <source>
        <dbReference type="SAM" id="MobiDB-lite"/>
    </source>
</evidence>
<feature type="non-terminal residue" evidence="3">
    <location>
        <position position="1"/>
    </location>
</feature>
<reference evidence="3" key="1">
    <citation type="journal article" date="2021" name="J Fungi (Basel)">
        <title>Virulence traits and population genomics of the black yeast Aureobasidium melanogenum.</title>
        <authorList>
            <person name="Cernosa A."/>
            <person name="Sun X."/>
            <person name="Gostincar C."/>
            <person name="Fang C."/>
            <person name="Gunde-Cimerman N."/>
            <person name="Song Z."/>
        </authorList>
    </citation>
    <scope>NUCLEOTIDE SEQUENCE</scope>
    <source>
        <strain evidence="3">EXF-9298</strain>
    </source>
</reference>
<reference evidence="3" key="2">
    <citation type="submission" date="2021-08" db="EMBL/GenBank/DDBJ databases">
        <authorList>
            <person name="Gostincar C."/>
            <person name="Sun X."/>
            <person name="Song Z."/>
            <person name="Gunde-Cimerman N."/>
        </authorList>
    </citation>
    <scope>NUCLEOTIDE SEQUENCE</scope>
    <source>
        <strain evidence="3">EXF-9298</strain>
    </source>
</reference>
<feature type="region of interest" description="Disordered" evidence="1">
    <location>
        <begin position="138"/>
        <end position="169"/>
    </location>
</feature>
<name>A0A9P8K2G2_AURME</name>
<keyword evidence="4" id="KW-1185">Reference proteome</keyword>
<feature type="domain" description="Cryptic loci regulator 2 N-terminal" evidence="2">
    <location>
        <begin position="160"/>
        <end position="215"/>
    </location>
</feature>
<protein>
    <recommendedName>
        <fullName evidence="2">Cryptic loci regulator 2 N-terminal domain-containing protein</fullName>
    </recommendedName>
</protein>